<organism evidence="10 11">
    <name type="scientific">Rhodocytophaga aerolata</name>
    <dbReference type="NCBI Taxonomy" id="455078"/>
    <lineage>
        <taxon>Bacteria</taxon>
        <taxon>Pseudomonadati</taxon>
        <taxon>Bacteroidota</taxon>
        <taxon>Cytophagia</taxon>
        <taxon>Cytophagales</taxon>
        <taxon>Rhodocytophagaceae</taxon>
        <taxon>Rhodocytophaga</taxon>
    </lineage>
</organism>
<dbReference type="SUPFAM" id="SSF55874">
    <property type="entry name" value="ATPase domain of HSP90 chaperone/DNA topoisomerase II/histidine kinase"/>
    <property type="match status" value="1"/>
</dbReference>
<dbReference type="RefSeq" id="WP_302040418.1">
    <property type="nucleotide sequence ID" value="NZ_JAUKPO010000020.1"/>
</dbReference>
<evidence type="ECO:0000313" key="10">
    <source>
        <dbReference type="EMBL" id="MDO1449614.1"/>
    </source>
</evidence>
<comment type="catalytic activity">
    <reaction evidence="1">
        <text>ATP + protein L-histidine = ADP + protein N-phospho-L-histidine.</text>
        <dbReference type="EC" id="2.7.13.3"/>
    </reaction>
</comment>
<dbReference type="EMBL" id="JAUKPO010000020">
    <property type="protein sequence ID" value="MDO1449614.1"/>
    <property type="molecule type" value="Genomic_DNA"/>
</dbReference>
<reference evidence="10" key="1">
    <citation type="submission" date="2023-07" db="EMBL/GenBank/DDBJ databases">
        <title>The genome sequence of Rhodocytophaga aerolata KACC 12507.</title>
        <authorList>
            <person name="Zhang X."/>
        </authorList>
    </citation>
    <scope>NUCLEOTIDE SEQUENCE</scope>
    <source>
        <strain evidence="10">KACC 12507</strain>
    </source>
</reference>
<dbReference type="SMART" id="SM00388">
    <property type="entry name" value="HisKA"/>
    <property type="match status" value="1"/>
</dbReference>
<dbReference type="InterPro" id="IPR036890">
    <property type="entry name" value="HATPase_C_sf"/>
</dbReference>
<dbReference type="PANTHER" id="PTHR45436">
    <property type="entry name" value="SENSOR HISTIDINE KINASE YKOH"/>
    <property type="match status" value="1"/>
</dbReference>
<dbReference type="InterPro" id="IPR005467">
    <property type="entry name" value="His_kinase_dom"/>
</dbReference>
<dbReference type="CDD" id="cd00082">
    <property type="entry name" value="HisKA"/>
    <property type="match status" value="1"/>
</dbReference>
<proteinExistence type="predicted"/>
<protein>
    <recommendedName>
        <fullName evidence="2">histidine kinase</fullName>
        <ecNumber evidence="2">2.7.13.3</ecNumber>
    </recommendedName>
</protein>
<dbReference type="Pfam" id="PF00512">
    <property type="entry name" value="HisKA"/>
    <property type="match status" value="1"/>
</dbReference>
<evidence type="ECO:0000313" key="11">
    <source>
        <dbReference type="Proteomes" id="UP001168528"/>
    </source>
</evidence>
<accession>A0ABT8RC82</accession>
<gene>
    <name evidence="10" type="ORF">Q0590_25275</name>
</gene>
<evidence type="ECO:0000256" key="1">
    <source>
        <dbReference type="ARBA" id="ARBA00000085"/>
    </source>
</evidence>
<evidence type="ECO:0000256" key="6">
    <source>
        <dbReference type="ARBA" id="ARBA00022777"/>
    </source>
</evidence>
<keyword evidence="7 8" id="KW-1133">Transmembrane helix</keyword>
<feature type="domain" description="Histidine kinase" evidence="9">
    <location>
        <begin position="219"/>
        <end position="420"/>
    </location>
</feature>
<dbReference type="PROSITE" id="PS50109">
    <property type="entry name" value="HIS_KIN"/>
    <property type="match status" value="1"/>
</dbReference>
<dbReference type="Gene3D" id="3.30.565.10">
    <property type="entry name" value="Histidine kinase-like ATPase, C-terminal domain"/>
    <property type="match status" value="1"/>
</dbReference>
<evidence type="ECO:0000256" key="7">
    <source>
        <dbReference type="ARBA" id="ARBA00022989"/>
    </source>
</evidence>
<dbReference type="GO" id="GO:0016301">
    <property type="term" value="F:kinase activity"/>
    <property type="evidence" value="ECO:0007669"/>
    <property type="project" value="UniProtKB-KW"/>
</dbReference>
<dbReference type="InterPro" id="IPR003661">
    <property type="entry name" value="HisK_dim/P_dom"/>
</dbReference>
<evidence type="ECO:0000256" key="5">
    <source>
        <dbReference type="ARBA" id="ARBA00022692"/>
    </source>
</evidence>
<keyword evidence="3" id="KW-0597">Phosphoprotein</keyword>
<dbReference type="Gene3D" id="1.10.287.130">
    <property type="match status" value="1"/>
</dbReference>
<dbReference type="InterPro" id="IPR003594">
    <property type="entry name" value="HATPase_dom"/>
</dbReference>
<sequence>MKLLTLTTRYYLLLFLLILGIWSLVFYAVMRYEVYENSDEILLNRKNQVLGIIKQSREVPLAKDEYNDFVIHPLSSGLLPNTQDMYGDTLIYEPTDNEFDEYRKLTTRFTFDKKSYGMVIFKPRLETTEIVNTIAITLLSLYAVLVLALAFTSRKLSKKLWQPFYSTLNRLREYRLDQESSLLLDPTRIKEFEQLNQSIEQLTGKNRQIYLNQKQFIENASHEIQTPLAIIQSQIELLFQNSTLEESQSEILHEILSQTDRLSKLNNALLLLSKIENNQFFDKTRVLIKPLVEKILTYFEEHTEKYALQVSVDIPLNAHVHTNPMLMEILLSNLIKNAFVHNKQNGFIRVAVIEKIILVENTGEELAISPDTLFERFRKQSKSKGALGLGLAIVKTICEINKWKVNYNYQDNLHKISVQF</sequence>
<comment type="caution">
    <text evidence="10">The sequence shown here is derived from an EMBL/GenBank/DDBJ whole genome shotgun (WGS) entry which is preliminary data.</text>
</comment>
<feature type="transmembrane region" description="Helical" evidence="8">
    <location>
        <begin position="12"/>
        <end position="30"/>
    </location>
</feature>
<evidence type="ECO:0000256" key="2">
    <source>
        <dbReference type="ARBA" id="ARBA00012438"/>
    </source>
</evidence>
<keyword evidence="11" id="KW-1185">Reference proteome</keyword>
<evidence type="ECO:0000256" key="8">
    <source>
        <dbReference type="SAM" id="Phobius"/>
    </source>
</evidence>
<evidence type="ECO:0000256" key="3">
    <source>
        <dbReference type="ARBA" id="ARBA00022553"/>
    </source>
</evidence>
<keyword evidence="6 10" id="KW-0418">Kinase</keyword>
<name>A0ABT8RC82_9BACT</name>
<dbReference type="SUPFAM" id="SSF47384">
    <property type="entry name" value="Homodimeric domain of signal transducing histidine kinase"/>
    <property type="match status" value="1"/>
</dbReference>
<dbReference type="InterPro" id="IPR036097">
    <property type="entry name" value="HisK_dim/P_sf"/>
</dbReference>
<dbReference type="InterPro" id="IPR050428">
    <property type="entry name" value="TCS_sensor_his_kinase"/>
</dbReference>
<dbReference type="EC" id="2.7.13.3" evidence="2"/>
<dbReference type="PANTHER" id="PTHR45436:SF5">
    <property type="entry name" value="SENSOR HISTIDINE KINASE TRCS"/>
    <property type="match status" value="1"/>
</dbReference>
<keyword evidence="5 8" id="KW-0812">Transmembrane</keyword>
<dbReference type="Pfam" id="PF02518">
    <property type="entry name" value="HATPase_c"/>
    <property type="match status" value="1"/>
</dbReference>
<keyword evidence="4" id="KW-0808">Transferase</keyword>
<keyword evidence="8" id="KW-0472">Membrane</keyword>
<evidence type="ECO:0000256" key="4">
    <source>
        <dbReference type="ARBA" id="ARBA00022679"/>
    </source>
</evidence>
<evidence type="ECO:0000259" key="9">
    <source>
        <dbReference type="PROSITE" id="PS50109"/>
    </source>
</evidence>
<dbReference type="SMART" id="SM00387">
    <property type="entry name" value="HATPase_c"/>
    <property type="match status" value="1"/>
</dbReference>
<dbReference type="Proteomes" id="UP001168528">
    <property type="component" value="Unassembled WGS sequence"/>
</dbReference>
<feature type="transmembrane region" description="Helical" evidence="8">
    <location>
        <begin position="130"/>
        <end position="151"/>
    </location>
</feature>